<evidence type="ECO:0000256" key="1">
    <source>
        <dbReference type="SAM" id="MobiDB-lite"/>
    </source>
</evidence>
<dbReference type="EMBL" id="VDFV01000002">
    <property type="protein sequence ID" value="TNC74212.1"/>
    <property type="molecule type" value="Genomic_DNA"/>
</dbReference>
<name>A0A5C4NJC7_9RHOB</name>
<dbReference type="RefSeq" id="WP_139080173.1">
    <property type="nucleotide sequence ID" value="NZ_VDFV01000002.1"/>
</dbReference>
<evidence type="ECO:0000313" key="3">
    <source>
        <dbReference type="EMBL" id="TNC74212.1"/>
    </source>
</evidence>
<sequence length="630" mass="63508">MIASPLRYSAFCALVLGGLAWVAAEGARLGLLPALLVLPLVAAPVWVALAYAAAVRKAQARAVLRDGPAPWWAFVMGGALARQVLAVPVALVAAGHVAVWLVTQGWSGWAWIALAALALYPVAALTARPLAALKPYARLRPVLLLAPPLTAVLLTAAWGLGAGLGGVGEGTLAQRVAAEPRYEGASALMAWAVDAAAVANGLRGWGLGRAEAQVGPLVALWTMGVTFGSFWLVAGVFSSFLLPRGETRRILRTSDADQALRVGPGRVATAAALAVILAGVIASALAEAEAWAAGRSRPVVLAELPGLGAPAEPGLRPAPGPGLDAPPANARPVLPSPSAARRIIEAERIGDLTCPEGTLAGIADLDQSLREAVAARRAEVERAARAGFDRMRARVPAFLDGYYSLTAEYVRTFRLVAGGAEAFLARQMTEALSAETAFADLRAAVLALEAPLPGLAAREQLLGDCGGLPSDLTEFQVAATAPAALLDPVPVTELMTFQARLAASGVGVAAGGVAGAIAGQLVAKLMAKEAFGLAAEAVAKLAVGKAAGGLGGAAAGAGAGALAGSVVPGIGTTLGALVGGVAGGLAIGVATDYALIEIEEAVSRDAFEAEIIRSIDEAEAAFLANFGPSN</sequence>
<dbReference type="Proteomes" id="UP000305709">
    <property type="component" value="Unassembled WGS sequence"/>
</dbReference>
<keyword evidence="2" id="KW-0472">Membrane</keyword>
<gene>
    <name evidence="3" type="ORF">FHG71_03200</name>
</gene>
<feature type="compositionally biased region" description="Low complexity" evidence="1">
    <location>
        <begin position="311"/>
        <end position="328"/>
    </location>
</feature>
<feature type="transmembrane region" description="Helical" evidence="2">
    <location>
        <begin position="218"/>
        <end position="242"/>
    </location>
</feature>
<feature type="transmembrane region" description="Helical" evidence="2">
    <location>
        <begin position="109"/>
        <end position="130"/>
    </location>
</feature>
<feature type="transmembrane region" description="Helical" evidence="2">
    <location>
        <begin position="36"/>
        <end position="55"/>
    </location>
</feature>
<keyword evidence="4" id="KW-1185">Reference proteome</keyword>
<proteinExistence type="predicted"/>
<evidence type="ECO:0000313" key="4">
    <source>
        <dbReference type="Proteomes" id="UP000305709"/>
    </source>
</evidence>
<reference evidence="3 4" key="1">
    <citation type="submission" date="2019-06" db="EMBL/GenBank/DDBJ databases">
        <authorList>
            <person name="Jiang L."/>
        </authorList>
    </citation>
    <scope>NUCLEOTIDE SEQUENCE [LARGE SCALE GENOMIC DNA]</scope>
    <source>
        <strain evidence="3 4">YIM 48858</strain>
    </source>
</reference>
<accession>A0A5C4NJC7</accession>
<keyword evidence="2" id="KW-0812">Transmembrane</keyword>
<feature type="region of interest" description="Disordered" evidence="1">
    <location>
        <begin position="311"/>
        <end position="331"/>
    </location>
</feature>
<feature type="transmembrane region" description="Helical" evidence="2">
    <location>
        <begin position="142"/>
        <end position="161"/>
    </location>
</feature>
<organism evidence="3 4">
    <name type="scientific">Rubellimicrobium roseum</name>
    <dbReference type="NCBI Taxonomy" id="687525"/>
    <lineage>
        <taxon>Bacteria</taxon>
        <taxon>Pseudomonadati</taxon>
        <taxon>Pseudomonadota</taxon>
        <taxon>Alphaproteobacteria</taxon>
        <taxon>Rhodobacterales</taxon>
        <taxon>Roseobacteraceae</taxon>
        <taxon>Rubellimicrobium</taxon>
    </lineage>
</organism>
<comment type="caution">
    <text evidence="3">The sequence shown here is derived from an EMBL/GenBank/DDBJ whole genome shotgun (WGS) entry which is preliminary data.</text>
</comment>
<protein>
    <submittedName>
        <fullName evidence="3">Uncharacterized protein</fullName>
    </submittedName>
</protein>
<dbReference type="AlphaFoldDB" id="A0A5C4NJC7"/>
<dbReference type="OrthoDB" id="7861447at2"/>
<evidence type="ECO:0000256" key="2">
    <source>
        <dbReference type="SAM" id="Phobius"/>
    </source>
</evidence>
<keyword evidence="2" id="KW-1133">Transmembrane helix</keyword>